<dbReference type="Gene3D" id="1.10.357.10">
    <property type="entry name" value="Tetracycline Repressor, domain 2"/>
    <property type="match status" value="1"/>
</dbReference>
<proteinExistence type="predicted"/>
<dbReference type="GeneID" id="95567997"/>
<sequence length="168" mass="19115">MKQQIAQKLEQAFSQYGFAEPSVSQLQRYCGVSLRTLYKYYSSKEEMIIAALTFRHQRYMELLTTRAESEGMAGIKCVFQELESWMTHHAPHGCMSTLAVASFPDNQTIAQVVNSHKLDVRAFLVQRVGDERRGEQLFLLHEGVTATWPVLGKQALSTANDMINELVR</sequence>
<gene>
    <name evidence="6" type="ORF">VISI1226_11836</name>
</gene>
<evidence type="ECO:0000313" key="6">
    <source>
        <dbReference type="EMBL" id="EGA71472.1"/>
    </source>
</evidence>
<dbReference type="SUPFAM" id="SSF46689">
    <property type="entry name" value="Homeodomain-like"/>
    <property type="match status" value="1"/>
</dbReference>
<dbReference type="PANTHER" id="PTHR47506:SF1">
    <property type="entry name" value="HTH-TYPE TRANSCRIPTIONAL REGULATOR YJDC"/>
    <property type="match status" value="1"/>
</dbReference>
<dbReference type="Proteomes" id="UP000006228">
    <property type="component" value="Unassembled WGS sequence"/>
</dbReference>
<evidence type="ECO:0000256" key="3">
    <source>
        <dbReference type="ARBA" id="ARBA00023163"/>
    </source>
</evidence>
<dbReference type="PROSITE" id="PS50977">
    <property type="entry name" value="HTH_TETR_2"/>
    <property type="match status" value="1"/>
</dbReference>
<keyword evidence="1" id="KW-0805">Transcription regulation</keyword>
<name>E8M3G6_PHOS4</name>
<evidence type="ECO:0000256" key="4">
    <source>
        <dbReference type="PROSITE-ProRule" id="PRU00335"/>
    </source>
</evidence>
<keyword evidence="3" id="KW-0804">Transcription</keyword>
<dbReference type="EMBL" id="AEVT01000018">
    <property type="protein sequence ID" value="EGA71472.1"/>
    <property type="molecule type" value="Genomic_DNA"/>
</dbReference>
<evidence type="ECO:0000256" key="1">
    <source>
        <dbReference type="ARBA" id="ARBA00023015"/>
    </source>
</evidence>
<organism evidence="6 7">
    <name type="scientific">Vibrio sinaloensis DSM 21326</name>
    <dbReference type="NCBI Taxonomy" id="945550"/>
    <lineage>
        <taxon>Bacteria</taxon>
        <taxon>Pseudomonadati</taxon>
        <taxon>Pseudomonadota</taxon>
        <taxon>Gammaproteobacteria</taxon>
        <taxon>Vibrionales</taxon>
        <taxon>Vibrionaceae</taxon>
        <taxon>Vibrio</taxon>
        <taxon>Vibrio oreintalis group</taxon>
    </lineage>
</organism>
<dbReference type="GO" id="GO:0003677">
    <property type="term" value="F:DNA binding"/>
    <property type="evidence" value="ECO:0007669"/>
    <property type="project" value="UniProtKB-UniRule"/>
</dbReference>
<comment type="caution">
    <text evidence="6">The sequence shown here is derived from an EMBL/GenBank/DDBJ whole genome shotgun (WGS) entry which is preliminary data.</text>
</comment>
<dbReference type="InterPro" id="IPR001647">
    <property type="entry name" value="HTH_TetR"/>
</dbReference>
<feature type="DNA-binding region" description="H-T-H motif" evidence="4">
    <location>
        <begin position="22"/>
        <end position="41"/>
    </location>
</feature>
<dbReference type="RefSeq" id="WP_008074047.1">
    <property type="nucleotide sequence ID" value="NZ_AEVT01000018.1"/>
</dbReference>
<dbReference type="Pfam" id="PF00440">
    <property type="entry name" value="TetR_N"/>
    <property type="match status" value="1"/>
</dbReference>
<feature type="domain" description="HTH tetR-type" evidence="5">
    <location>
        <begin position="1"/>
        <end position="59"/>
    </location>
</feature>
<dbReference type="eggNOG" id="COG1309">
    <property type="taxonomic scope" value="Bacteria"/>
</dbReference>
<reference evidence="6 7" key="1">
    <citation type="journal article" date="2012" name="Int. J. Syst. Evol. Microbiol.">
        <title>Vibrio caribbeanicus sp. nov., isolated from the marine sponge Scleritoderma cyanea.</title>
        <authorList>
            <person name="Hoffmann M."/>
            <person name="Monday S.R."/>
            <person name="Allard M.W."/>
            <person name="Strain E.A."/>
            <person name="Whittaker P."/>
            <person name="Naum M."/>
            <person name="McCarthy P.J."/>
            <person name="Lopez J.V."/>
            <person name="Fischer M."/>
            <person name="Brown E.W."/>
        </authorList>
    </citation>
    <scope>NUCLEOTIDE SEQUENCE [LARGE SCALE GENOMIC DNA]</scope>
    <source>
        <strain evidence="7">DSMZ 21326</strain>
    </source>
</reference>
<evidence type="ECO:0000259" key="5">
    <source>
        <dbReference type="PROSITE" id="PS50977"/>
    </source>
</evidence>
<keyword evidence="2 4" id="KW-0238">DNA-binding</keyword>
<dbReference type="PANTHER" id="PTHR47506">
    <property type="entry name" value="TRANSCRIPTIONAL REGULATORY PROTEIN"/>
    <property type="match status" value="1"/>
</dbReference>
<dbReference type="InterPro" id="IPR009057">
    <property type="entry name" value="Homeodomain-like_sf"/>
</dbReference>
<accession>E8M3G6</accession>
<evidence type="ECO:0000313" key="7">
    <source>
        <dbReference type="Proteomes" id="UP000006228"/>
    </source>
</evidence>
<protein>
    <recommendedName>
        <fullName evidence="5">HTH tetR-type domain-containing protein</fullName>
    </recommendedName>
</protein>
<evidence type="ECO:0000256" key="2">
    <source>
        <dbReference type="ARBA" id="ARBA00023125"/>
    </source>
</evidence>
<dbReference type="AlphaFoldDB" id="E8M3G6"/>